<name>A0A2P2MMV8_RHIMU</name>
<organism evidence="2">
    <name type="scientific">Rhizophora mucronata</name>
    <name type="common">Asiatic mangrove</name>
    <dbReference type="NCBI Taxonomy" id="61149"/>
    <lineage>
        <taxon>Eukaryota</taxon>
        <taxon>Viridiplantae</taxon>
        <taxon>Streptophyta</taxon>
        <taxon>Embryophyta</taxon>
        <taxon>Tracheophyta</taxon>
        <taxon>Spermatophyta</taxon>
        <taxon>Magnoliopsida</taxon>
        <taxon>eudicotyledons</taxon>
        <taxon>Gunneridae</taxon>
        <taxon>Pentapetalae</taxon>
        <taxon>rosids</taxon>
        <taxon>fabids</taxon>
        <taxon>Malpighiales</taxon>
        <taxon>Rhizophoraceae</taxon>
        <taxon>Rhizophora</taxon>
    </lineage>
</organism>
<sequence>MSPPSDGLLVCARYFWRPLLCSITSSNLAMLVGVFFSKSGDVSSAMDGFSTESAIYNGLSSG</sequence>
<evidence type="ECO:0000256" key="1">
    <source>
        <dbReference type="SAM" id="Phobius"/>
    </source>
</evidence>
<dbReference type="EMBL" id="GGEC01051055">
    <property type="protein sequence ID" value="MBX31539.1"/>
    <property type="molecule type" value="Transcribed_RNA"/>
</dbReference>
<dbReference type="AlphaFoldDB" id="A0A2P2MMV8"/>
<protein>
    <submittedName>
        <fullName evidence="2">Uncharacterized protein MANES_S009500</fullName>
    </submittedName>
</protein>
<keyword evidence="1" id="KW-1133">Transmembrane helix</keyword>
<feature type="transmembrane region" description="Helical" evidence="1">
    <location>
        <begin position="15"/>
        <end position="36"/>
    </location>
</feature>
<reference evidence="2" key="1">
    <citation type="submission" date="2018-02" db="EMBL/GenBank/DDBJ databases">
        <title>Rhizophora mucronata_Transcriptome.</title>
        <authorList>
            <person name="Meera S.P."/>
            <person name="Sreeshan A."/>
            <person name="Augustine A."/>
        </authorList>
    </citation>
    <scope>NUCLEOTIDE SEQUENCE</scope>
    <source>
        <tissue evidence="2">Leaf</tissue>
    </source>
</reference>
<accession>A0A2P2MMV8</accession>
<keyword evidence="1" id="KW-0472">Membrane</keyword>
<evidence type="ECO:0000313" key="2">
    <source>
        <dbReference type="EMBL" id="MBX31539.1"/>
    </source>
</evidence>
<keyword evidence="1" id="KW-0812">Transmembrane</keyword>
<proteinExistence type="predicted"/>